<dbReference type="Proteomes" id="UP001432222">
    <property type="component" value="Chromosome"/>
</dbReference>
<accession>A0ABZ1UB30</accession>
<dbReference type="EMBL" id="CP108110">
    <property type="protein sequence ID" value="WUQ88194.1"/>
    <property type="molecule type" value="Genomic_DNA"/>
</dbReference>
<gene>
    <name evidence="2" type="ORF">OHA16_37530</name>
</gene>
<keyword evidence="3" id="KW-1185">Reference proteome</keyword>
<evidence type="ECO:0000256" key="1">
    <source>
        <dbReference type="SAM" id="SignalP"/>
    </source>
</evidence>
<keyword evidence="1" id="KW-0732">Signal</keyword>
<sequence length="184" mass="18289">MLRRSAFVLAATGLTTALLLPTSAAGSAAAEPLLTTVTCTGQSQISYSPPLTNTAGPTDITAHGDFGALASAGLCLGVGASVTSAHYDESFSNPSQSCSSGIATQSGTRVFTWDNGQTSTFPYTTTLTSIGGQSASVRTGTISAGRFAGLPAEQTTIVPSLDPLACAGAGIAHTTSQTTLTIGP</sequence>
<proteinExistence type="predicted"/>
<organism evidence="2 3">
    <name type="scientific">Kitasatospora purpeofusca</name>
    <dbReference type="NCBI Taxonomy" id="67352"/>
    <lineage>
        <taxon>Bacteria</taxon>
        <taxon>Bacillati</taxon>
        <taxon>Actinomycetota</taxon>
        <taxon>Actinomycetes</taxon>
        <taxon>Kitasatosporales</taxon>
        <taxon>Streptomycetaceae</taxon>
        <taxon>Kitasatospora</taxon>
    </lineage>
</organism>
<dbReference type="RefSeq" id="WP_328958745.1">
    <property type="nucleotide sequence ID" value="NZ_CP108110.1"/>
</dbReference>
<protein>
    <recommendedName>
        <fullName evidence="4">Ig-like domain-containing protein</fullName>
    </recommendedName>
</protein>
<evidence type="ECO:0008006" key="4">
    <source>
        <dbReference type="Google" id="ProtNLM"/>
    </source>
</evidence>
<evidence type="ECO:0000313" key="3">
    <source>
        <dbReference type="Proteomes" id="UP001432222"/>
    </source>
</evidence>
<evidence type="ECO:0000313" key="2">
    <source>
        <dbReference type="EMBL" id="WUQ88194.1"/>
    </source>
</evidence>
<reference evidence="2" key="1">
    <citation type="submission" date="2022-10" db="EMBL/GenBank/DDBJ databases">
        <title>The complete genomes of actinobacterial strains from the NBC collection.</title>
        <authorList>
            <person name="Joergensen T.S."/>
            <person name="Alvarez Arevalo M."/>
            <person name="Sterndorff E.B."/>
            <person name="Faurdal D."/>
            <person name="Vuksanovic O."/>
            <person name="Mourched A.-S."/>
            <person name="Charusanti P."/>
            <person name="Shaw S."/>
            <person name="Blin K."/>
            <person name="Weber T."/>
        </authorList>
    </citation>
    <scope>NUCLEOTIDE SEQUENCE</scope>
    <source>
        <strain evidence="2">NBC_00222</strain>
    </source>
</reference>
<feature type="signal peptide" evidence="1">
    <location>
        <begin position="1"/>
        <end position="30"/>
    </location>
</feature>
<name>A0ABZ1UB30_9ACTN</name>
<feature type="chain" id="PRO_5046488721" description="Ig-like domain-containing protein" evidence="1">
    <location>
        <begin position="31"/>
        <end position="184"/>
    </location>
</feature>